<dbReference type="EMBL" id="CP042467">
    <property type="protein sequence ID" value="QED27620.1"/>
    <property type="molecule type" value="Genomic_DNA"/>
</dbReference>
<keyword evidence="3" id="KW-1185">Reference proteome</keyword>
<organism evidence="2 3">
    <name type="scientific">Microvenator marinus</name>
    <dbReference type="NCBI Taxonomy" id="2600177"/>
    <lineage>
        <taxon>Bacteria</taxon>
        <taxon>Deltaproteobacteria</taxon>
        <taxon>Bradymonadales</taxon>
        <taxon>Microvenatoraceae</taxon>
        <taxon>Microvenator</taxon>
    </lineage>
</organism>
<feature type="region of interest" description="Disordered" evidence="1">
    <location>
        <begin position="27"/>
        <end position="71"/>
    </location>
</feature>
<dbReference type="AlphaFoldDB" id="A0A5B8XPU5"/>
<evidence type="ECO:0000256" key="1">
    <source>
        <dbReference type="SAM" id="MobiDB-lite"/>
    </source>
</evidence>
<dbReference type="RefSeq" id="WP_146959318.1">
    <property type="nucleotide sequence ID" value="NZ_CP042467.1"/>
</dbReference>
<accession>A0A5B8XPU5</accession>
<reference evidence="2 3" key="1">
    <citation type="submission" date="2019-08" db="EMBL/GenBank/DDBJ databases">
        <authorList>
            <person name="Liang Q."/>
        </authorList>
    </citation>
    <scope>NUCLEOTIDE SEQUENCE [LARGE SCALE GENOMIC DNA]</scope>
    <source>
        <strain evidence="2 3">V1718</strain>
    </source>
</reference>
<dbReference type="KEGG" id="bbae:FRD01_10285"/>
<sequence length="186" mass="20247">MRVLLVAVVFLSGCELFYNTDNVRFIPGTDTPDMSAQDMAQDAGTDMAEQDMPDQEADAPQDMQDMPSEDQGPDLDPVVTCEVGGQILGECDPIEQNCEGGESCIQFFSPVEMTLINNCGDGSTYLVPEGQACEANSRCQPGLLCRDTCRRMCDRFTGRGCEPGESCVTFENTYGFGFCADSCDFE</sequence>
<name>A0A5B8XPU5_9DELT</name>
<feature type="compositionally biased region" description="Acidic residues" evidence="1">
    <location>
        <begin position="48"/>
        <end position="59"/>
    </location>
</feature>
<dbReference type="Proteomes" id="UP000321595">
    <property type="component" value="Chromosome"/>
</dbReference>
<proteinExistence type="predicted"/>
<evidence type="ECO:0000313" key="3">
    <source>
        <dbReference type="Proteomes" id="UP000321595"/>
    </source>
</evidence>
<protein>
    <submittedName>
        <fullName evidence="2">Uncharacterized protein</fullName>
    </submittedName>
</protein>
<gene>
    <name evidence="2" type="ORF">FRD01_10285</name>
</gene>
<dbReference type="OrthoDB" id="5505241at2"/>
<evidence type="ECO:0000313" key="2">
    <source>
        <dbReference type="EMBL" id="QED27620.1"/>
    </source>
</evidence>